<dbReference type="InterPro" id="IPR006120">
    <property type="entry name" value="Resolvase_HTH_dom"/>
</dbReference>
<feature type="region of interest" description="Disordered" evidence="1">
    <location>
        <begin position="1"/>
        <end position="24"/>
    </location>
</feature>
<dbReference type="Pfam" id="PF02796">
    <property type="entry name" value="HTH_7"/>
    <property type="match status" value="1"/>
</dbReference>
<feature type="domain" description="Resolvase/invertase-type recombinase catalytic" evidence="2">
    <location>
        <begin position="1"/>
        <end position="14"/>
    </location>
</feature>
<organism evidence="3 4">
    <name type="scientific">Actinopolyspora righensis</name>
    <dbReference type="NCBI Taxonomy" id="995060"/>
    <lineage>
        <taxon>Bacteria</taxon>
        <taxon>Bacillati</taxon>
        <taxon>Actinomycetota</taxon>
        <taxon>Actinomycetes</taxon>
        <taxon>Actinopolysporales</taxon>
        <taxon>Actinopolysporaceae</taxon>
        <taxon>Actinopolyspora</taxon>
        <taxon>Actinopolyspora alba group</taxon>
    </lineage>
</organism>
<dbReference type="PROSITE" id="PS51736">
    <property type="entry name" value="RECOMBINASES_3"/>
    <property type="match status" value="1"/>
</dbReference>
<gene>
    <name evidence="3" type="ORF">SAMN04487904_1014</name>
</gene>
<evidence type="ECO:0000313" key="3">
    <source>
        <dbReference type="EMBL" id="SFT32239.1"/>
    </source>
</evidence>
<name>A0A1I6X1Z9_9ACTN</name>
<evidence type="ECO:0000313" key="4">
    <source>
        <dbReference type="Proteomes" id="UP000199165"/>
    </source>
</evidence>
<dbReference type="Proteomes" id="UP000199165">
    <property type="component" value="Unassembled WGS sequence"/>
</dbReference>
<dbReference type="EMBL" id="FPAT01000001">
    <property type="protein sequence ID" value="SFT32239.1"/>
    <property type="molecule type" value="Genomic_DNA"/>
</dbReference>
<reference evidence="4" key="1">
    <citation type="submission" date="2016-10" db="EMBL/GenBank/DDBJ databases">
        <authorList>
            <person name="Varghese N."/>
            <person name="Submissions S."/>
        </authorList>
    </citation>
    <scope>NUCLEOTIDE SEQUENCE [LARGE SCALE GENOMIC DNA]</scope>
    <source>
        <strain evidence="4">DSM 45501</strain>
    </source>
</reference>
<sequence length="65" mass="7265">MRTREGMAVAKAKGKLRGKQPKLSAKQQTELCRMHSTGDHSINDAELFSIGRTTVYRTLERKGCS</sequence>
<dbReference type="GO" id="GO:0003677">
    <property type="term" value="F:DNA binding"/>
    <property type="evidence" value="ECO:0007669"/>
    <property type="project" value="InterPro"/>
</dbReference>
<protein>
    <submittedName>
        <fullName evidence="3">Helix-turn-helix domain of resolvase</fullName>
    </submittedName>
</protein>
<proteinExistence type="predicted"/>
<dbReference type="STRING" id="995060.SAMN04487904_1014"/>
<keyword evidence="4" id="KW-1185">Reference proteome</keyword>
<evidence type="ECO:0000256" key="1">
    <source>
        <dbReference type="SAM" id="MobiDB-lite"/>
    </source>
</evidence>
<evidence type="ECO:0000259" key="2">
    <source>
        <dbReference type="PROSITE" id="PS51736"/>
    </source>
</evidence>
<dbReference type="GO" id="GO:0000150">
    <property type="term" value="F:DNA strand exchange activity"/>
    <property type="evidence" value="ECO:0007669"/>
    <property type="project" value="InterPro"/>
</dbReference>
<dbReference type="InterPro" id="IPR006119">
    <property type="entry name" value="Resolv_N"/>
</dbReference>
<accession>A0A1I6X1Z9</accession>
<dbReference type="AlphaFoldDB" id="A0A1I6X1Z9"/>